<evidence type="ECO:0000256" key="1">
    <source>
        <dbReference type="SAM" id="MobiDB-lite"/>
    </source>
</evidence>
<evidence type="ECO:0000313" key="2">
    <source>
        <dbReference type="EMBL" id="KAJ7096783.1"/>
    </source>
</evidence>
<dbReference type="AlphaFoldDB" id="A0AAD6UB44"/>
<dbReference type="Proteomes" id="UP001222325">
    <property type="component" value="Unassembled WGS sequence"/>
</dbReference>
<proteinExistence type="predicted"/>
<feature type="compositionally biased region" description="Basic and acidic residues" evidence="1">
    <location>
        <begin position="303"/>
        <end position="317"/>
    </location>
</feature>
<sequence>MASGPTKLTSPCYAIPTPADATSSQHRLRTPTLPSPTLAHSKTPTYNRPALEFAHRHSPTCPTSPLSTTSNDTPHASSALANHADPPAPRTSPTPHSAVLHHSTARLSPPHAARTEAPAIARPPCPCRLRPRFSYAPSPARAAAASASIPQPNRAGCARSSIAIVAFAPRRSKRLVRKAPDPEPAASARAGRPEPAPRPRRSSALRSQLAARLPAPPSSSNPPSPLHLRLSFAPPSPSFLVRPPRSLPTPRVSESRSPPLRARHRIPTASGSTSRQGPRRRFPRLTRTTPRSVASRRAARAPRCRERVCADTRRCDPQADANANANSPRGAGVDPSRQLSPKLSPKPRRRSLRSRCGRSLRRHAAALSEAAAGADLDGGI</sequence>
<accession>A0AAD6UB44</accession>
<evidence type="ECO:0000313" key="3">
    <source>
        <dbReference type="Proteomes" id="UP001222325"/>
    </source>
</evidence>
<organism evidence="2 3">
    <name type="scientific">Mycena belliarum</name>
    <dbReference type="NCBI Taxonomy" id="1033014"/>
    <lineage>
        <taxon>Eukaryota</taxon>
        <taxon>Fungi</taxon>
        <taxon>Dikarya</taxon>
        <taxon>Basidiomycota</taxon>
        <taxon>Agaricomycotina</taxon>
        <taxon>Agaricomycetes</taxon>
        <taxon>Agaricomycetidae</taxon>
        <taxon>Agaricales</taxon>
        <taxon>Marasmiineae</taxon>
        <taxon>Mycenaceae</taxon>
        <taxon>Mycena</taxon>
    </lineage>
</organism>
<feature type="compositionally biased region" description="Basic residues" evidence="1">
    <location>
        <begin position="345"/>
        <end position="359"/>
    </location>
</feature>
<feature type="region of interest" description="Disordered" evidence="1">
    <location>
        <begin position="1"/>
        <end position="124"/>
    </location>
</feature>
<gene>
    <name evidence="2" type="ORF">B0H15DRAFT_1019773</name>
</gene>
<keyword evidence="3" id="KW-1185">Reference proteome</keyword>
<protein>
    <submittedName>
        <fullName evidence="2">Uncharacterized protein</fullName>
    </submittedName>
</protein>
<feature type="compositionally biased region" description="Polar residues" evidence="1">
    <location>
        <begin position="71"/>
        <end position="80"/>
    </location>
</feature>
<reference evidence="2" key="1">
    <citation type="submission" date="2023-03" db="EMBL/GenBank/DDBJ databases">
        <title>Massive genome expansion in bonnet fungi (Mycena s.s.) driven by repeated elements and novel gene families across ecological guilds.</title>
        <authorList>
            <consortium name="Lawrence Berkeley National Laboratory"/>
            <person name="Harder C.B."/>
            <person name="Miyauchi S."/>
            <person name="Viragh M."/>
            <person name="Kuo A."/>
            <person name="Thoen E."/>
            <person name="Andreopoulos B."/>
            <person name="Lu D."/>
            <person name="Skrede I."/>
            <person name="Drula E."/>
            <person name="Henrissat B."/>
            <person name="Morin E."/>
            <person name="Kohler A."/>
            <person name="Barry K."/>
            <person name="LaButti K."/>
            <person name="Morin E."/>
            <person name="Salamov A."/>
            <person name="Lipzen A."/>
            <person name="Mereny Z."/>
            <person name="Hegedus B."/>
            <person name="Baldrian P."/>
            <person name="Stursova M."/>
            <person name="Weitz H."/>
            <person name="Taylor A."/>
            <person name="Grigoriev I.V."/>
            <person name="Nagy L.G."/>
            <person name="Martin F."/>
            <person name="Kauserud H."/>
        </authorList>
    </citation>
    <scope>NUCLEOTIDE SEQUENCE</scope>
    <source>
        <strain evidence="2">CBHHK173m</strain>
    </source>
</reference>
<dbReference type="EMBL" id="JARJCN010000011">
    <property type="protein sequence ID" value="KAJ7096783.1"/>
    <property type="molecule type" value="Genomic_DNA"/>
</dbReference>
<comment type="caution">
    <text evidence="2">The sequence shown here is derived from an EMBL/GenBank/DDBJ whole genome shotgun (WGS) entry which is preliminary data.</text>
</comment>
<feature type="region of interest" description="Disordered" evidence="1">
    <location>
        <begin position="175"/>
        <end position="359"/>
    </location>
</feature>
<feature type="compositionally biased region" description="Low complexity" evidence="1">
    <location>
        <begin position="59"/>
        <end position="70"/>
    </location>
</feature>
<feature type="compositionally biased region" description="Low complexity" evidence="1">
    <location>
        <begin position="204"/>
        <end position="213"/>
    </location>
</feature>
<feature type="compositionally biased region" description="Low complexity" evidence="1">
    <location>
        <begin position="285"/>
        <end position="296"/>
    </location>
</feature>
<name>A0AAD6UB44_9AGAR</name>
<feature type="compositionally biased region" description="Pro residues" evidence="1">
    <location>
        <begin position="214"/>
        <end position="225"/>
    </location>
</feature>